<organism evidence="2">
    <name type="scientific">marine sediment metagenome</name>
    <dbReference type="NCBI Taxonomy" id="412755"/>
    <lineage>
        <taxon>unclassified sequences</taxon>
        <taxon>metagenomes</taxon>
        <taxon>ecological metagenomes</taxon>
    </lineage>
</organism>
<accession>A0A0F9RYJ8</accession>
<keyword evidence="1" id="KW-0175">Coiled coil</keyword>
<dbReference type="EMBL" id="LAZR01000655">
    <property type="protein sequence ID" value="KKN61530.1"/>
    <property type="molecule type" value="Genomic_DNA"/>
</dbReference>
<protein>
    <submittedName>
        <fullName evidence="2">Uncharacterized protein</fullName>
    </submittedName>
</protein>
<dbReference type="AlphaFoldDB" id="A0A0F9RYJ8"/>
<evidence type="ECO:0000313" key="2">
    <source>
        <dbReference type="EMBL" id="KKN61530.1"/>
    </source>
</evidence>
<name>A0A0F9RYJ8_9ZZZZ</name>
<sequence>MTRELQEWKKTVVAKNLELNSLQRQLKQAEATLAQARTILMGQAVRSVGTGDLECRKATVSAIKVLETRALPLDGEGRPDAD</sequence>
<reference evidence="2" key="1">
    <citation type="journal article" date="2015" name="Nature">
        <title>Complex archaea that bridge the gap between prokaryotes and eukaryotes.</title>
        <authorList>
            <person name="Spang A."/>
            <person name="Saw J.H."/>
            <person name="Jorgensen S.L."/>
            <person name="Zaremba-Niedzwiedzka K."/>
            <person name="Martijn J."/>
            <person name="Lind A.E."/>
            <person name="van Eijk R."/>
            <person name="Schleper C."/>
            <person name="Guy L."/>
            <person name="Ettema T.J."/>
        </authorList>
    </citation>
    <scope>NUCLEOTIDE SEQUENCE</scope>
</reference>
<evidence type="ECO:0000256" key="1">
    <source>
        <dbReference type="SAM" id="Coils"/>
    </source>
</evidence>
<feature type="coiled-coil region" evidence="1">
    <location>
        <begin position="5"/>
        <end position="39"/>
    </location>
</feature>
<gene>
    <name evidence="2" type="ORF">LCGC14_0521180</name>
</gene>
<proteinExistence type="predicted"/>
<comment type="caution">
    <text evidence="2">The sequence shown here is derived from an EMBL/GenBank/DDBJ whole genome shotgun (WGS) entry which is preliminary data.</text>
</comment>